<accession>A0ABW5WZE9</accession>
<keyword evidence="6" id="KW-0676">Redox-active center</keyword>
<evidence type="ECO:0000256" key="2">
    <source>
        <dbReference type="ARBA" id="ARBA00009130"/>
    </source>
</evidence>
<dbReference type="RefSeq" id="WP_377773656.1">
    <property type="nucleotide sequence ID" value="NZ_JBHUOQ010000003.1"/>
</dbReference>
<evidence type="ECO:0000259" key="7">
    <source>
        <dbReference type="Pfam" id="PF02852"/>
    </source>
</evidence>
<keyword evidence="3" id="KW-0285">Flavoprotein</keyword>
<organism evidence="9 10">
    <name type="scientific">Corticicoccus populi</name>
    <dbReference type="NCBI Taxonomy" id="1812821"/>
    <lineage>
        <taxon>Bacteria</taxon>
        <taxon>Bacillati</taxon>
        <taxon>Bacillota</taxon>
        <taxon>Bacilli</taxon>
        <taxon>Bacillales</taxon>
        <taxon>Staphylococcaceae</taxon>
        <taxon>Corticicoccus</taxon>
    </lineage>
</organism>
<keyword evidence="4" id="KW-0274">FAD</keyword>
<evidence type="ECO:0000256" key="5">
    <source>
        <dbReference type="ARBA" id="ARBA00023002"/>
    </source>
</evidence>
<dbReference type="PANTHER" id="PTHR43429:SF1">
    <property type="entry name" value="NAD(P)H SULFUR OXIDOREDUCTASE (COA-DEPENDENT)"/>
    <property type="match status" value="1"/>
</dbReference>
<evidence type="ECO:0000256" key="6">
    <source>
        <dbReference type="ARBA" id="ARBA00023284"/>
    </source>
</evidence>
<evidence type="ECO:0000313" key="9">
    <source>
        <dbReference type="EMBL" id="MFD2830533.1"/>
    </source>
</evidence>
<dbReference type="Gene3D" id="3.50.50.60">
    <property type="entry name" value="FAD/NAD(P)-binding domain"/>
    <property type="match status" value="2"/>
</dbReference>
<dbReference type="SUPFAM" id="SSF55424">
    <property type="entry name" value="FAD/NAD-linked reductases, dimerisation (C-terminal) domain"/>
    <property type="match status" value="1"/>
</dbReference>
<dbReference type="PANTHER" id="PTHR43429">
    <property type="entry name" value="PYRIDINE NUCLEOTIDE-DISULFIDE OXIDOREDUCTASE DOMAIN-CONTAINING"/>
    <property type="match status" value="1"/>
</dbReference>
<dbReference type="Pfam" id="PF02852">
    <property type="entry name" value="Pyr_redox_dim"/>
    <property type="match status" value="1"/>
</dbReference>
<evidence type="ECO:0000256" key="3">
    <source>
        <dbReference type="ARBA" id="ARBA00022630"/>
    </source>
</evidence>
<feature type="domain" description="Pyridine nucleotide-disulphide oxidoreductase dimerisation" evidence="7">
    <location>
        <begin position="328"/>
        <end position="428"/>
    </location>
</feature>
<dbReference type="InterPro" id="IPR050260">
    <property type="entry name" value="FAD-bd_OxRdtase"/>
</dbReference>
<comment type="cofactor">
    <cofactor evidence="1">
        <name>FAD</name>
        <dbReference type="ChEBI" id="CHEBI:57692"/>
    </cofactor>
</comment>
<dbReference type="NCBIfam" id="NF010037">
    <property type="entry name" value="PRK13512.1"/>
    <property type="match status" value="1"/>
</dbReference>
<evidence type="ECO:0000259" key="8">
    <source>
        <dbReference type="Pfam" id="PF07992"/>
    </source>
</evidence>
<gene>
    <name evidence="9" type="ORF">ACFSX4_08675</name>
</gene>
<dbReference type="Proteomes" id="UP001597519">
    <property type="component" value="Unassembled WGS sequence"/>
</dbReference>
<evidence type="ECO:0000313" key="10">
    <source>
        <dbReference type="Proteomes" id="UP001597519"/>
    </source>
</evidence>
<proteinExistence type="inferred from homology"/>
<dbReference type="GO" id="GO:0050451">
    <property type="term" value="F:CoA-disulfide reductase (NADPH) activity"/>
    <property type="evidence" value="ECO:0007669"/>
    <property type="project" value="UniProtKB-EC"/>
</dbReference>
<sequence>MTKKIVIVGGVGGGATAASQLRRFDKTSEIVLFDKGRHISFSNCGMPYHIGTFIDDRDSLLFPEEKFSENYNVNVRSGTEVISIDRAGKCVECRNDERTYMESYDVLILSPGASAAFPDIPGVENSRTFLLHTIPDMDKINEYIRTHQPKTATVTGAGFVGLEMLENLHSLGIQCTMINRSNRIFRPVDEDMSTPVPEHLKEKGVTVHLDDGVNKFSEDGKIVHLKSGTEIKSDLNIMSVGIQPNVSLAEEAGLEIGETGGIKVNDCMQTSDPDIYALGDVVETGNYVTGAPVNIALAPPAHRQAYILSGHLNGSTETYKGVLGTAVIKLFDLTIGAAGHNSDQLDALHLEYDSVEVEAKSHAGYYPGAEKLWLKVLFNPADGMMYGAQAVGFDGADKRLAVLSTAIHAKMKVSELSELELGYAPPYSSPKDPVNILGYKAAGKLKK</sequence>
<keyword evidence="10" id="KW-1185">Reference proteome</keyword>
<evidence type="ECO:0000256" key="1">
    <source>
        <dbReference type="ARBA" id="ARBA00001974"/>
    </source>
</evidence>
<dbReference type="InterPro" id="IPR004099">
    <property type="entry name" value="Pyr_nucl-diS_OxRdtase_dimer"/>
</dbReference>
<dbReference type="InterPro" id="IPR016156">
    <property type="entry name" value="FAD/NAD-linked_Rdtase_dimer_sf"/>
</dbReference>
<comment type="caution">
    <text evidence="9">The sequence shown here is derived from an EMBL/GenBank/DDBJ whole genome shotgun (WGS) entry which is preliminary data.</text>
</comment>
<dbReference type="InterPro" id="IPR036188">
    <property type="entry name" value="FAD/NAD-bd_sf"/>
</dbReference>
<feature type="domain" description="FAD/NAD(P)-binding" evidence="8">
    <location>
        <begin position="4"/>
        <end position="305"/>
    </location>
</feature>
<dbReference type="Pfam" id="PF07992">
    <property type="entry name" value="Pyr_redox_2"/>
    <property type="match status" value="1"/>
</dbReference>
<evidence type="ECO:0000256" key="4">
    <source>
        <dbReference type="ARBA" id="ARBA00022827"/>
    </source>
</evidence>
<name>A0ABW5WZE9_9STAP</name>
<dbReference type="EC" id="1.8.1.14" evidence="9"/>
<dbReference type="EMBL" id="JBHUOQ010000003">
    <property type="protein sequence ID" value="MFD2830533.1"/>
    <property type="molecule type" value="Genomic_DNA"/>
</dbReference>
<protein>
    <submittedName>
        <fullName evidence="9">CoA-disulfide reductase</fullName>
        <ecNumber evidence="9">1.8.1.14</ecNumber>
    </submittedName>
</protein>
<dbReference type="PRINTS" id="PR00411">
    <property type="entry name" value="PNDRDTASEI"/>
</dbReference>
<dbReference type="SUPFAM" id="SSF51905">
    <property type="entry name" value="FAD/NAD(P)-binding domain"/>
    <property type="match status" value="2"/>
</dbReference>
<reference evidence="10" key="1">
    <citation type="journal article" date="2019" name="Int. J. Syst. Evol. Microbiol.">
        <title>The Global Catalogue of Microorganisms (GCM) 10K type strain sequencing project: providing services to taxonomists for standard genome sequencing and annotation.</title>
        <authorList>
            <consortium name="The Broad Institute Genomics Platform"/>
            <consortium name="The Broad Institute Genome Sequencing Center for Infectious Disease"/>
            <person name="Wu L."/>
            <person name="Ma J."/>
        </authorList>
    </citation>
    <scope>NUCLEOTIDE SEQUENCE [LARGE SCALE GENOMIC DNA]</scope>
    <source>
        <strain evidence="10">KCTC 33575</strain>
    </source>
</reference>
<comment type="similarity">
    <text evidence="2">Belongs to the class-III pyridine nucleotide-disulfide oxidoreductase family.</text>
</comment>
<dbReference type="InterPro" id="IPR023753">
    <property type="entry name" value="FAD/NAD-binding_dom"/>
</dbReference>
<keyword evidence="5 9" id="KW-0560">Oxidoreductase</keyword>
<dbReference type="PRINTS" id="PR00368">
    <property type="entry name" value="FADPNR"/>
</dbReference>